<dbReference type="RefSeq" id="WP_137815944.1">
    <property type="nucleotide sequence ID" value="NZ_BJFL01000031.1"/>
</dbReference>
<keyword evidence="1" id="KW-0805">Transcription regulation</keyword>
<dbReference type="Gene3D" id="2.60.120.10">
    <property type="entry name" value="Jelly Rolls"/>
    <property type="match status" value="1"/>
</dbReference>
<dbReference type="InterPro" id="IPR014710">
    <property type="entry name" value="RmlC-like_jellyroll"/>
</dbReference>
<dbReference type="InterPro" id="IPR010982">
    <property type="entry name" value="Lambda_DNA-bd_dom_sf"/>
</dbReference>
<dbReference type="PANTHER" id="PTHR46797">
    <property type="entry name" value="HTH-TYPE TRANSCRIPTIONAL REGULATOR"/>
    <property type="match status" value="1"/>
</dbReference>
<proteinExistence type="predicted"/>
<evidence type="ECO:0000313" key="5">
    <source>
        <dbReference type="EMBL" id="GDY32962.1"/>
    </source>
</evidence>
<dbReference type="GO" id="GO:0003700">
    <property type="term" value="F:DNA-binding transcription factor activity"/>
    <property type="evidence" value="ECO:0007669"/>
    <property type="project" value="TreeGrafter"/>
</dbReference>
<feature type="domain" description="HTH cro/C1-type" evidence="4">
    <location>
        <begin position="15"/>
        <end position="69"/>
    </location>
</feature>
<gene>
    <name evidence="5" type="ORF">GTS_45950</name>
</gene>
<dbReference type="SUPFAM" id="SSF51182">
    <property type="entry name" value="RmlC-like cupins"/>
    <property type="match status" value="1"/>
</dbReference>
<dbReference type="SUPFAM" id="SSF47413">
    <property type="entry name" value="lambda repressor-like DNA-binding domains"/>
    <property type="match status" value="1"/>
</dbReference>
<evidence type="ECO:0000256" key="1">
    <source>
        <dbReference type="ARBA" id="ARBA00023015"/>
    </source>
</evidence>
<dbReference type="Pfam" id="PF01381">
    <property type="entry name" value="HTH_3"/>
    <property type="match status" value="1"/>
</dbReference>
<evidence type="ECO:0000259" key="4">
    <source>
        <dbReference type="PROSITE" id="PS50943"/>
    </source>
</evidence>
<dbReference type="OrthoDB" id="9810578at2"/>
<dbReference type="InterPro" id="IPR011051">
    <property type="entry name" value="RmlC_Cupin_sf"/>
</dbReference>
<dbReference type="SMART" id="SM00530">
    <property type="entry name" value="HTH_XRE"/>
    <property type="match status" value="1"/>
</dbReference>
<dbReference type="Proteomes" id="UP000298860">
    <property type="component" value="Unassembled WGS sequence"/>
</dbReference>
<evidence type="ECO:0000256" key="3">
    <source>
        <dbReference type="ARBA" id="ARBA00023163"/>
    </source>
</evidence>
<dbReference type="Gene3D" id="1.10.260.40">
    <property type="entry name" value="lambda repressor-like DNA-binding domains"/>
    <property type="match status" value="1"/>
</dbReference>
<keyword evidence="3" id="KW-0804">Transcription</keyword>
<evidence type="ECO:0000313" key="6">
    <source>
        <dbReference type="Proteomes" id="UP000298860"/>
    </source>
</evidence>
<name>A0A4D4JC79_9PSEU</name>
<organism evidence="5 6">
    <name type="scientific">Gandjariella thermophila</name>
    <dbReference type="NCBI Taxonomy" id="1931992"/>
    <lineage>
        <taxon>Bacteria</taxon>
        <taxon>Bacillati</taxon>
        <taxon>Actinomycetota</taxon>
        <taxon>Actinomycetes</taxon>
        <taxon>Pseudonocardiales</taxon>
        <taxon>Pseudonocardiaceae</taxon>
        <taxon>Gandjariella</taxon>
    </lineage>
</organism>
<dbReference type="CDD" id="cd00093">
    <property type="entry name" value="HTH_XRE"/>
    <property type="match status" value="1"/>
</dbReference>
<keyword evidence="2" id="KW-0238">DNA-binding</keyword>
<dbReference type="AlphaFoldDB" id="A0A4D4JC79"/>
<dbReference type="Pfam" id="PF07883">
    <property type="entry name" value="Cupin_2"/>
    <property type="match status" value="1"/>
</dbReference>
<keyword evidence="6" id="KW-1185">Reference proteome</keyword>
<dbReference type="InterPro" id="IPR013096">
    <property type="entry name" value="Cupin_2"/>
</dbReference>
<accession>A0A4D4JC79</accession>
<dbReference type="PANTHER" id="PTHR46797:SF23">
    <property type="entry name" value="HTH-TYPE TRANSCRIPTIONAL REGULATOR SUTR"/>
    <property type="match status" value="1"/>
</dbReference>
<protein>
    <submittedName>
        <fullName evidence="5">XRE family transcriptional regulator</fullName>
    </submittedName>
</protein>
<dbReference type="EMBL" id="BJFL01000031">
    <property type="protein sequence ID" value="GDY32962.1"/>
    <property type="molecule type" value="Genomic_DNA"/>
</dbReference>
<dbReference type="PROSITE" id="PS50943">
    <property type="entry name" value="HTH_CROC1"/>
    <property type="match status" value="1"/>
</dbReference>
<dbReference type="InterPro" id="IPR050807">
    <property type="entry name" value="TransReg_Diox_bact_type"/>
</dbReference>
<dbReference type="GO" id="GO:0005829">
    <property type="term" value="C:cytosol"/>
    <property type="evidence" value="ECO:0007669"/>
    <property type="project" value="TreeGrafter"/>
</dbReference>
<sequence>MADQDALARAIAANVRAARAARRWSLDRLAALSGLSKGVLVAIEQGRGNPSIGTLWRIAEAFGTGLAQLVEVEREPPLRVAEPGTGAVLWRGTAGGAGTLLLGGDRPVVELWHWTMRPGEEHHSDPHAPGVRELLLVVEGEIELRVAGQRARIAAGGAASFAGDRPHGYLAVGEVPCRFAMTVLAPEPAGAAAQDTPG</sequence>
<evidence type="ECO:0000256" key="2">
    <source>
        <dbReference type="ARBA" id="ARBA00023125"/>
    </source>
</evidence>
<dbReference type="GO" id="GO:0003677">
    <property type="term" value="F:DNA binding"/>
    <property type="evidence" value="ECO:0007669"/>
    <property type="project" value="UniProtKB-KW"/>
</dbReference>
<dbReference type="InterPro" id="IPR001387">
    <property type="entry name" value="Cro/C1-type_HTH"/>
</dbReference>
<comment type="caution">
    <text evidence="5">The sequence shown here is derived from an EMBL/GenBank/DDBJ whole genome shotgun (WGS) entry which is preliminary data.</text>
</comment>
<reference evidence="6" key="1">
    <citation type="submission" date="2019-04" db="EMBL/GenBank/DDBJ databases">
        <title>Draft genome sequence of Pseudonocardiaceae bacterium SL3-2-4.</title>
        <authorList>
            <person name="Ningsih F."/>
            <person name="Yokota A."/>
            <person name="Sakai Y."/>
            <person name="Nanatani K."/>
            <person name="Yabe S."/>
            <person name="Oetari A."/>
            <person name="Sjamsuridzal W."/>
        </authorList>
    </citation>
    <scope>NUCLEOTIDE SEQUENCE [LARGE SCALE GENOMIC DNA]</scope>
    <source>
        <strain evidence="6">SL3-2-4</strain>
    </source>
</reference>